<feature type="region of interest" description="Disordered" evidence="1">
    <location>
        <begin position="65"/>
        <end position="88"/>
    </location>
</feature>
<name>A0A4Q2JGE7_9MICO</name>
<feature type="compositionally biased region" description="Basic residues" evidence="1">
    <location>
        <begin position="1"/>
        <end position="10"/>
    </location>
</feature>
<dbReference type="AlphaFoldDB" id="A0A4Q2JGE7"/>
<organism evidence="2 3">
    <name type="scientific">Agromyces binzhouensis</name>
    <dbReference type="NCBI Taxonomy" id="1817495"/>
    <lineage>
        <taxon>Bacteria</taxon>
        <taxon>Bacillati</taxon>
        <taxon>Actinomycetota</taxon>
        <taxon>Actinomycetes</taxon>
        <taxon>Micrococcales</taxon>
        <taxon>Microbacteriaceae</taxon>
        <taxon>Agromyces</taxon>
    </lineage>
</organism>
<dbReference type="Proteomes" id="UP000292881">
    <property type="component" value="Unassembled WGS sequence"/>
</dbReference>
<protein>
    <submittedName>
        <fullName evidence="2">Uncharacterized protein</fullName>
    </submittedName>
</protein>
<accession>A0A4Q2JGE7</accession>
<evidence type="ECO:0000313" key="3">
    <source>
        <dbReference type="Proteomes" id="UP000292881"/>
    </source>
</evidence>
<evidence type="ECO:0000256" key="1">
    <source>
        <dbReference type="SAM" id="MobiDB-lite"/>
    </source>
</evidence>
<keyword evidence="3" id="KW-1185">Reference proteome</keyword>
<evidence type="ECO:0000313" key="2">
    <source>
        <dbReference type="EMBL" id="RXZ46941.1"/>
    </source>
</evidence>
<feature type="non-terminal residue" evidence="2">
    <location>
        <position position="1"/>
    </location>
</feature>
<dbReference type="EMBL" id="SDPL01000186">
    <property type="protein sequence ID" value="RXZ46941.1"/>
    <property type="molecule type" value="Genomic_DNA"/>
</dbReference>
<sequence>ARGRSPRRARSGPSPRPSMRTRSRARPGRGRGRRAVRRSSPRRRCRERGRGACVDRLVAACGRRPRAPRRCAEAVGSPVVRRGRRAAP</sequence>
<feature type="compositionally biased region" description="Basic residues" evidence="1">
    <location>
        <begin position="19"/>
        <end position="47"/>
    </location>
</feature>
<reference evidence="2 3" key="1">
    <citation type="submission" date="2019-01" db="EMBL/GenBank/DDBJ databases">
        <authorList>
            <person name="Li J."/>
        </authorList>
    </citation>
    <scope>NUCLEOTIDE SEQUENCE [LARGE SCALE GENOMIC DNA]</scope>
    <source>
        <strain evidence="2 3">CGMCC 4.7180</strain>
    </source>
</reference>
<gene>
    <name evidence="2" type="ORF">ESO86_10135</name>
</gene>
<comment type="caution">
    <text evidence="2">The sequence shown here is derived from an EMBL/GenBank/DDBJ whole genome shotgun (WGS) entry which is preliminary data.</text>
</comment>
<feature type="region of interest" description="Disordered" evidence="1">
    <location>
        <begin position="1"/>
        <end position="48"/>
    </location>
</feature>
<proteinExistence type="predicted"/>